<dbReference type="Pfam" id="PF00497">
    <property type="entry name" value="SBP_bac_3"/>
    <property type="match status" value="1"/>
</dbReference>
<dbReference type="PANTHER" id="PTHR38834:SF3">
    <property type="entry name" value="SOLUTE-BINDING PROTEIN FAMILY 3_N-TERMINAL DOMAIN-CONTAINING PROTEIN"/>
    <property type="match status" value="1"/>
</dbReference>
<gene>
    <name evidence="3" type="ORF">ORJ04_14795</name>
</gene>
<reference evidence="3 4" key="1">
    <citation type="submission" date="2022-11" db="EMBL/GenBank/DDBJ databases">
        <title>Viruses from the air-sea interface of a natural surface slick.</title>
        <authorList>
            <person name="Rahlff J."/>
            <person name="Holmfeldt K."/>
        </authorList>
    </citation>
    <scope>NUCLEOTIDE SEQUENCE [LARGE SCALE GENOMIC DNA]</scope>
    <source>
        <strain evidence="3 4">SMS4</strain>
    </source>
</reference>
<protein>
    <submittedName>
        <fullName evidence="3">Transporter substrate-binding domain-containing protein</fullName>
    </submittedName>
</protein>
<feature type="domain" description="Solute-binding protein family 3/N-terminal" evidence="2">
    <location>
        <begin position="24"/>
        <end position="241"/>
    </location>
</feature>
<evidence type="ECO:0000313" key="4">
    <source>
        <dbReference type="Proteomes" id="UP001231109"/>
    </source>
</evidence>
<evidence type="ECO:0000256" key="1">
    <source>
        <dbReference type="SAM" id="SignalP"/>
    </source>
</evidence>
<evidence type="ECO:0000259" key="2">
    <source>
        <dbReference type="Pfam" id="PF00497"/>
    </source>
</evidence>
<accession>A0ABT9I2F8</accession>
<comment type="caution">
    <text evidence="3">The sequence shown here is derived from an EMBL/GenBank/DDBJ whole genome shotgun (WGS) entry which is preliminary data.</text>
</comment>
<feature type="chain" id="PRO_5045919454" evidence="1">
    <location>
        <begin position="19"/>
        <end position="248"/>
    </location>
</feature>
<keyword evidence="1" id="KW-0732">Signal</keyword>
<name>A0ABT9I2F8_9GAMM</name>
<organism evidence="3 4">
    <name type="scientific">Rheinheimera baltica</name>
    <dbReference type="NCBI Taxonomy" id="67576"/>
    <lineage>
        <taxon>Bacteria</taxon>
        <taxon>Pseudomonadati</taxon>
        <taxon>Pseudomonadota</taxon>
        <taxon>Gammaproteobacteria</taxon>
        <taxon>Chromatiales</taxon>
        <taxon>Chromatiaceae</taxon>
        <taxon>Rheinheimera</taxon>
    </lineage>
</organism>
<feature type="signal peptide" evidence="1">
    <location>
        <begin position="1"/>
        <end position="18"/>
    </location>
</feature>
<evidence type="ECO:0000313" key="3">
    <source>
        <dbReference type="EMBL" id="MDP5137220.1"/>
    </source>
</evidence>
<dbReference type="SUPFAM" id="SSF53850">
    <property type="entry name" value="Periplasmic binding protein-like II"/>
    <property type="match status" value="1"/>
</dbReference>
<proteinExistence type="predicted"/>
<dbReference type="EMBL" id="JAPJDZ010000041">
    <property type="protein sequence ID" value="MDP5137220.1"/>
    <property type="molecule type" value="Genomic_DNA"/>
</dbReference>
<dbReference type="PANTHER" id="PTHR38834">
    <property type="entry name" value="PERIPLASMIC SUBSTRATE BINDING PROTEIN FAMILY 3"/>
    <property type="match status" value="1"/>
</dbReference>
<keyword evidence="4" id="KW-1185">Reference proteome</keyword>
<dbReference type="InterPro" id="IPR001638">
    <property type="entry name" value="Solute-binding_3/MltF_N"/>
</dbReference>
<sequence>MLKALLMVFSCCCLYVQAQTLAPIRVVTEYSPPHQTLVQGEVSGLSTELILAILAEAGISATIEMFPWARAFNIARSQPNVLIYNMARTPEREEQFHWLGTVAAYQLGFVGLSHRQDITITSLDEALAFTIAVQRDDLSANFLLQQGFELGVQLVLVADISESWQLLRNGKVDLIIDDAVALNYMVAKLDLPQSSVRFVYAIPQLKQQTWLAASLATSPELINEIKFAHKKIALSPRYHQIMSSSYRE</sequence>
<dbReference type="Gene3D" id="3.40.190.10">
    <property type="entry name" value="Periplasmic binding protein-like II"/>
    <property type="match status" value="2"/>
</dbReference>
<dbReference type="Proteomes" id="UP001231109">
    <property type="component" value="Unassembled WGS sequence"/>
</dbReference>
<dbReference type="RefSeq" id="WP_305976613.1">
    <property type="nucleotide sequence ID" value="NZ_JAPJDZ010000041.1"/>
</dbReference>